<dbReference type="EMBL" id="CM029041">
    <property type="protein sequence ID" value="KAG2623741.1"/>
    <property type="molecule type" value="Genomic_DNA"/>
</dbReference>
<accession>A0A8T0UI74</accession>
<keyword evidence="3" id="KW-1185">Reference proteome</keyword>
<evidence type="ECO:0000313" key="3">
    <source>
        <dbReference type="Proteomes" id="UP000823388"/>
    </source>
</evidence>
<sequence>MSCWAAGRRSSAENAGSGGASKTVAARAGKRLALGDLTNVFRGRGWSSGSAPEAFLLQKSSSTKPVDVKNKGSFASLRNVNTGQGSIRKQTSDQFDWTVSHHESVPQKENASFPFVPNVVPTGSNSPGLMDDSVSMEDAMSTCNSIESSNPEFLDDEDSSLAASLHCRADDKLHISDSKEVAAFNWRKHSPISMKSENISDLDNNYEDPQHCATLAYEIYENLREAETRNMPSTNFVETTQTDFYR</sequence>
<name>A0A8T0UI74_PANVG</name>
<evidence type="ECO:0000313" key="2">
    <source>
        <dbReference type="EMBL" id="KAG2623741.1"/>
    </source>
</evidence>
<protein>
    <submittedName>
        <fullName evidence="2">Uncharacterized protein</fullName>
    </submittedName>
</protein>
<dbReference type="Proteomes" id="UP000823388">
    <property type="component" value="Chromosome 3K"/>
</dbReference>
<comment type="caution">
    <text evidence="2">The sequence shown here is derived from an EMBL/GenBank/DDBJ whole genome shotgun (WGS) entry which is preliminary data.</text>
</comment>
<feature type="compositionally biased region" description="Low complexity" evidence="1">
    <location>
        <begin position="1"/>
        <end position="15"/>
    </location>
</feature>
<reference evidence="2" key="1">
    <citation type="submission" date="2020-05" db="EMBL/GenBank/DDBJ databases">
        <title>WGS assembly of Panicum virgatum.</title>
        <authorList>
            <person name="Lovell J.T."/>
            <person name="Jenkins J."/>
            <person name="Shu S."/>
            <person name="Juenger T.E."/>
            <person name="Schmutz J."/>
        </authorList>
    </citation>
    <scope>NUCLEOTIDE SEQUENCE</scope>
    <source>
        <strain evidence="2">AP13</strain>
    </source>
</reference>
<feature type="region of interest" description="Disordered" evidence="1">
    <location>
        <begin position="1"/>
        <end position="28"/>
    </location>
</feature>
<evidence type="ECO:0000256" key="1">
    <source>
        <dbReference type="SAM" id="MobiDB-lite"/>
    </source>
</evidence>
<organism evidence="2 3">
    <name type="scientific">Panicum virgatum</name>
    <name type="common">Blackwell switchgrass</name>
    <dbReference type="NCBI Taxonomy" id="38727"/>
    <lineage>
        <taxon>Eukaryota</taxon>
        <taxon>Viridiplantae</taxon>
        <taxon>Streptophyta</taxon>
        <taxon>Embryophyta</taxon>
        <taxon>Tracheophyta</taxon>
        <taxon>Spermatophyta</taxon>
        <taxon>Magnoliopsida</taxon>
        <taxon>Liliopsida</taxon>
        <taxon>Poales</taxon>
        <taxon>Poaceae</taxon>
        <taxon>PACMAD clade</taxon>
        <taxon>Panicoideae</taxon>
        <taxon>Panicodae</taxon>
        <taxon>Paniceae</taxon>
        <taxon>Panicinae</taxon>
        <taxon>Panicum</taxon>
        <taxon>Panicum sect. Hiantes</taxon>
    </lineage>
</organism>
<dbReference type="AlphaFoldDB" id="A0A8T0UI74"/>
<proteinExistence type="predicted"/>
<gene>
    <name evidence="2" type="ORF">PVAP13_3KG078781</name>
</gene>